<dbReference type="GO" id="GO:0016787">
    <property type="term" value="F:hydrolase activity"/>
    <property type="evidence" value="ECO:0007669"/>
    <property type="project" value="UniProtKB-KW"/>
</dbReference>
<keyword evidence="2 3" id="KW-0378">Hydrolase</keyword>
<keyword evidence="4" id="KW-1185">Reference proteome</keyword>
<dbReference type="EMBL" id="CP022423">
    <property type="protein sequence ID" value="ASM76959.1"/>
    <property type="molecule type" value="Genomic_DNA"/>
</dbReference>
<sequence length="282" mass="30337">MFETTAPVAPIHLLLIDAQNDFCDLPASACPPGVAPALPVAGADADLQRVADLLRTAGGRIQALNLTLDSHQRQDIAHPPFWRQTDGREVAPFTPIRAADVRAGTYRPAQADALPRVLAYLEALEAQGRYTHMVWPVHCEEGTWGHALHPAIAAACEGWTHATGRTPLFVFKGRNPWTEHYSAVQAEVPDPADPATQPNAALLAALAPAGEIVVAGQAASHCVRATVEHLMAQLPRPERFTLLVDGMSPVGGFEAEAEAFFAHAQALGARRMRCAEWLAQRI</sequence>
<organism evidence="3 4">
    <name type="scientific">Vitreoscilla filiformis</name>
    <dbReference type="NCBI Taxonomy" id="63"/>
    <lineage>
        <taxon>Bacteria</taxon>
        <taxon>Pseudomonadati</taxon>
        <taxon>Pseudomonadota</taxon>
        <taxon>Betaproteobacteria</taxon>
        <taxon>Neisseriales</taxon>
        <taxon>Neisseriaceae</taxon>
        <taxon>Vitreoscilla</taxon>
    </lineage>
</organism>
<dbReference type="PANTHER" id="PTHR11080:SF2">
    <property type="entry name" value="LD05707P"/>
    <property type="match status" value="1"/>
</dbReference>
<dbReference type="KEGG" id="vff:VITFI_CDS1181"/>
<accession>A0A221KDC1</accession>
<evidence type="ECO:0000313" key="4">
    <source>
        <dbReference type="Proteomes" id="UP000199729"/>
    </source>
</evidence>
<dbReference type="Gene3D" id="3.40.50.850">
    <property type="entry name" value="Isochorismatase-like"/>
    <property type="match status" value="1"/>
</dbReference>
<gene>
    <name evidence="3" type="ORF">VITFI_CDS1181</name>
</gene>
<dbReference type="PANTHER" id="PTHR11080">
    <property type="entry name" value="PYRAZINAMIDASE/NICOTINAMIDASE"/>
    <property type="match status" value="1"/>
</dbReference>
<comment type="similarity">
    <text evidence="1">Belongs to the isochorismatase family.</text>
</comment>
<reference evidence="3 4" key="1">
    <citation type="submission" date="2017-07" db="EMBL/GenBank/DDBJ databases">
        <title>Complete Genome Sequence of the cosmetic ferment Vitreoscilla filiformis (ATCC15551).</title>
        <authorList>
            <person name="Contreras S."/>
            <person name="Sagory-Zalkind P."/>
            <person name="Blanquart H."/>
            <person name="Iltis A."/>
            <person name="Morand S.C."/>
        </authorList>
    </citation>
    <scope>NUCLEOTIDE SEQUENCE [LARGE SCALE GENOMIC DNA]</scope>
    <source>
        <strain evidence="3 4">ATCC 15551</strain>
    </source>
</reference>
<evidence type="ECO:0000256" key="2">
    <source>
        <dbReference type="ARBA" id="ARBA00022801"/>
    </source>
</evidence>
<dbReference type="SUPFAM" id="SSF52499">
    <property type="entry name" value="Isochorismatase-like hydrolases"/>
    <property type="match status" value="1"/>
</dbReference>
<dbReference type="InterPro" id="IPR036380">
    <property type="entry name" value="Isochorismatase-like_sf"/>
</dbReference>
<dbReference type="OrthoDB" id="9791276at2"/>
<evidence type="ECO:0000313" key="3">
    <source>
        <dbReference type="EMBL" id="ASM76959.1"/>
    </source>
</evidence>
<proteinExistence type="inferred from homology"/>
<dbReference type="InterPro" id="IPR052347">
    <property type="entry name" value="Isochorismatase_Nicotinamidase"/>
</dbReference>
<dbReference type="Proteomes" id="UP000199729">
    <property type="component" value="Chromosome"/>
</dbReference>
<dbReference type="AlphaFoldDB" id="A0A221KDC1"/>
<protein>
    <submittedName>
        <fullName evidence="3">Cysteine hydrolase</fullName>
    </submittedName>
</protein>
<name>A0A221KDC1_VITFI</name>
<evidence type="ECO:0000256" key="1">
    <source>
        <dbReference type="ARBA" id="ARBA00006336"/>
    </source>
</evidence>
<dbReference type="RefSeq" id="WP_089416178.1">
    <property type="nucleotide sequence ID" value="NZ_CP022423.1"/>
</dbReference>